<dbReference type="Gene3D" id="2.60.120.10">
    <property type="entry name" value="Jelly Rolls"/>
    <property type="match status" value="1"/>
</dbReference>
<dbReference type="AlphaFoldDB" id="A0A1I4SDU6"/>
<dbReference type="STRING" id="29536.FLB_23330"/>
<protein>
    <submittedName>
        <fullName evidence="1">Uncharacterized protein</fullName>
    </submittedName>
</protein>
<sequence length="47" mass="5499">MDVLHVPPGYVSSIQSQEKASKLLVMSDYLLGEIQDEYRYDITYFKK</sequence>
<gene>
    <name evidence="1" type="ORF">SAMN05444143_101788</name>
</gene>
<dbReference type="EMBL" id="FOUT01000001">
    <property type="protein sequence ID" value="SFM62676.1"/>
    <property type="molecule type" value="Genomic_DNA"/>
</dbReference>
<keyword evidence="2" id="KW-1185">Reference proteome</keyword>
<organism evidence="1 2">
    <name type="scientific">Flavobacterium succinicans</name>
    <dbReference type="NCBI Taxonomy" id="29536"/>
    <lineage>
        <taxon>Bacteria</taxon>
        <taxon>Pseudomonadati</taxon>
        <taxon>Bacteroidota</taxon>
        <taxon>Flavobacteriia</taxon>
        <taxon>Flavobacteriales</taxon>
        <taxon>Flavobacteriaceae</taxon>
        <taxon>Flavobacterium</taxon>
    </lineage>
</organism>
<proteinExistence type="predicted"/>
<dbReference type="RefSeq" id="WP_306372109.1">
    <property type="nucleotide sequence ID" value="NZ_CBCRUM010000030.1"/>
</dbReference>
<accession>A0A1I4SDU6</accession>
<dbReference type="InterPro" id="IPR014710">
    <property type="entry name" value="RmlC-like_jellyroll"/>
</dbReference>
<evidence type="ECO:0000313" key="1">
    <source>
        <dbReference type="EMBL" id="SFM62676.1"/>
    </source>
</evidence>
<evidence type="ECO:0000313" key="2">
    <source>
        <dbReference type="Proteomes" id="UP000182961"/>
    </source>
</evidence>
<dbReference type="Proteomes" id="UP000182961">
    <property type="component" value="Unassembled WGS sequence"/>
</dbReference>
<reference evidence="2" key="1">
    <citation type="submission" date="2016-10" db="EMBL/GenBank/DDBJ databases">
        <authorList>
            <person name="Varghese N."/>
            <person name="Submissions S."/>
        </authorList>
    </citation>
    <scope>NUCLEOTIDE SEQUENCE [LARGE SCALE GENOMIC DNA]</scope>
    <source>
        <strain evidence="2">DSM 4002</strain>
    </source>
</reference>
<name>A0A1I4SDU6_9FLAO</name>